<feature type="active site" description="Proton donor" evidence="4">
    <location>
        <position position="209"/>
    </location>
</feature>
<dbReference type="InterPro" id="IPR006710">
    <property type="entry name" value="Glyco_hydro_43"/>
</dbReference>
<dbReference type="PANTHER" id="PTHR42812:SF5">
    <property type="entry name" value="ENDO-ARABINASE"/>
    <property type="match status" value="1"/>
</dbReference>
<keyword evidence="3" id="KW-0326">Glycosidase</keyword>
<evidence type="ECO:0000256" key="3">
    <source>
        <dbReference type="ARBA" id="ARBA00023295"/>
    </source>
</evidence>
<dbReference type="GO" id="GO:0004553">
    <property type="term" value="F:hydrolase activity, hydrolyzing O-glycosyl compounds"/>
    <property type="evidence" value="ECO:0007669"/>
    <property type="project" value="InterPro"/>
</dbReference>
<dbReference type="GO" id="GO:0005975">
    <property type="term" value="P:carbohydrate metabolic process"/>
    <property type="evidence" value="ECO:0007669"/>
    <property type="project" value="InterPro"/>
</dbReference>
<dbReference type="KEGG" id="paun:MJA45_08825"/>
<reference evidence="6 7" key="1">
    <citation type="submission" date="2022-02" db="EMBL/GenBank/DDBJ databases">
        <title>Paenibacillus sp. MBLB1776 Whole Genome Shotgun Sequencing.</title>
        <authorList>
            <person name="Hwang C.Y."/>
            <person name="Cho E.-S."/>
            <person name="Seo M.-J."/>
        </authorList>
    </citation>
    <scope>NUCLEOTIDE SEQUENCE [LARGE SCALE GENOMIC DNA]</scope>
    <source>
        <strain evidence="6 7">MBLB1776</strain>
    </source>
</reference>
<organism evidence="6 7">
    <name type="scientific">Paenibacillus aurantius</name>
    <dbReference type="NCBI Taxonomy" id="2918900"/>
    <lineage>
        <taxon>Bacteria</taxon>
        <taxon>Bacillati</taxon>
        <taxon>Bacillota</taxon>
        <taxon>Bacilli</taxon>
        <taxon>Bacillales</taxon>
        <taxon>Paenibacillaceae</taxon>
        <taxon>Paenibacillus</taxon>
    </lineage>
</organism>
<accession>A0AA96RH87</accession>
<comment type="similarity">
    <text evidence="1">Belongs to the glycosyl hydrolase 43 family.</text>
</comment>
<dbReference type="Gene3D" id="2.115.10.20">
    <property type="entry name" value="Glycosyl hydrolase domain, family 43"/>
    <property type="match status" value="1"/>
</dbReference>
<dbReference type="Gene3D" id="2.60.120.260">
    <property type="entry name" value="Galactose-binding domain-like"/>
    <property type="match status" value="1"/>
</dbReference>
<dbReference type="InterPro" id="IPR051795">
    <property type="entry name" value="Glycosyl_Hydrlase_43"/>
</dbReference>
<name>A0AA96RH87_9BACL</name>
<gene>
    <name evidence="6" type="ORF">MJA45_08825</name>
</gene>
<dbReference type="CDD" id="cd08991">
    <property type="entry name" value="GH43_HoAraf43-like"/>
    <property type="match status" value="1"/>
</dbReference>
<dbReference type="EMBL" id="CP130318">
    <property type="protein sequence ID" value="WNQ13108.1"/>
    <property type="molecule type" value="Genomic_DNA"/>
</dbReference>
<proteinExistence type="inferred from homology"/>
<dbReference type="InterPro" id="IPR023296">
    <property type="entry name" value="Glyco_hydro_beta-prop_sf"/>
</dbReference>
<evidence type="ECO:0000256" key="4">
    <source>
        <dbReference type="PIRSR" id="PIRSR606710-1"/>
    </source>
</evidence>
<keyword evidence="2 6" id="KW-0378">Hydrolase</keyword>
<dbReference type="Pfam" id="PF04616">
    <property type="entry name" value="Glyco_hydro_43"/>
    <property type="match status" value="1"/>
</dbReference>
<evidence type="ECO:0000313" key="6">
    <source>
        <dbReference type="EMBL" id="WNQ13108.1"/>
    </source>
</evidence>
<evidence type="ECO:0000256" key="5">
    <source>
        <dbReference type="PIRSR" id="PIRSR606710-2"/>
    </source>
</evidence>
<feature type="site" description="Important for catalytic activity, responsible for pKa modulation of the active site Glu and correct orientation of both the proton donor and substrate" evidence="5">
    <location>
        <position position="162"/>
    </location>
</feature>
<dbReference type="RefSeq" id="WP_315606888.1">
    <property type="nucleotide sequence ID" value="NZ_CP130318.1"/>
</dbReference>
<evidence type="ECO:0000256" key="2">
    <source>
        <dbReference type="ARBA" id="ARBA00022801"/>
    </source>
</evidence>
<dbReference type="Gene3D" id="2.60.120.560">
    <property type="entry name" value="Exo-inulinase, domain 1"/>
    <property type="match status" value="2"/>
</dbReference>
<protein>
    <submittedName>
        <fullName evidence="6">Glycoside hydrolase family 43 protein</fullName>
    </submittedName>
</protein>
<evidence type="ECO:0000313" key="7">
    <source>
        <dbReference type="Proteomes" id="UP001305702"/>
    </source>
</evidence>
<evidence type="ECO:0000256" key="1">
    <source>
        <dbReference type="ARBA" id="ARBA00009865"/>
    </source>
</evidence>
<keyword evidence="7" id="KW-1185">Reference proteome</keyword>
<dbReference type="PANTHER" id="PTHR42812">
    <property type="entry name" value="BETA-XYLOSIDASE"/>
    <property type="match status" value="1"/>
</dbReference>
<sequence length="791" mass="86634">MERIRQIKKIWISVAAACLLVPAIVLGSLHPTEGKGTANRMAITLSQTYQNPFVLDQEWEDYGVGDPYLLRYDGRYYLYCSTKDGRVGVKAWSSDDLVNWRYEGLVTEDPVSTGAYAPEVVYWNGLFYMYTSPAGKGHYVLQSDKPAGPFVKKTDNLGLTIDGSVFIDDDGKWYFTHAKFGGIMASPMADPFTIGPDKPLNASLGHWTEGSMIIKRNGRYFITYTGNHVFSAGYRVNYGVNRESPIGTYAIPENNPILLSTAKDFNGLGHSATVMGPDLDSYYIVYHNLIGRSAEGPPVRRLNLDRLVFNGDKMSVLGPTHGAPQEAPRLPDFRDVPGTAPSEDKWERLVQAGGSEALLTRMDVGSRYTGEYNFRFEDRKEDAATSSLEAIFAYGDSGNYRAARVDEEKNELTLIDYTSGRETVAAKKTLPEDTDLTKLHTIRIESDGTGTKLFWDGLLQLEQASMAAKPGRMGYRWPQGAKPDLHYTAFSNEAGGSSDQKALKPLPGSMEALHGVQEGHPSVRSGLTPDGSDAVVLSSKGDGLSFPVNVRQEGPYLVSVNVSKASKGSTLVLEANGREKEIKLDPSLFADDADWTKIPLGEVELKKGTQWLSLRRGKGDISLRYVEAGLTVPVPEQSVIKPSAVGLVNRFGGDSGWADYTVSFDLTRKEATTDEIGVLLRTSNESEFKDQVKEAYMGYSLVFQDGKAVLSRVSYENVAEKASAPLAFASGQTRRITVKLRGTTIAVYADGSGEPLLRWTDPNAFLLGRVGLRGVSTAWIVSPLTVTGNQK</sequence>
<dbReference type="AlphaFoldDB" id="A0AA96RH87"/>
<dbReference type="Proteomes" id="UP001305702">
    <property type="component" value="Chromosome"/>
</dbReference>
<feature type="active site" description="Proton acceptor" evidence="4">
    <location>
        <position position="66"/>
    </location>
</feature>
<dbReference type="SUPFAM" id="SSF75005">
    <property type="entry name" value="Arabinanase/levansucrase/invertase"/>
    <property type="match status" value="1"/>
</dbReference>